<keyword evidence="2" id="KW-1185">Reference proteome</keyword>
<organism evidence="1 2">
    <name type="scientific">Neophaeococcomyces mojaviensis</name>
    <dbReference type="NCBI Taxonomy" id="3383035"/>
    <lineage>
        <taxon>Eukaryota</taxon>
        <taxon>Fungi</taxon>
        <taxon>Dikarya</taxon>
        <taxon>Ascomycota</taxon>
        <taxon>Pezizomycotina</taxon>
        <taxon>Eurotiomycetes</taxon>
        <taxon>Chaetothyriomycetidae</taxon>
        <taxon>Chaetothyriales</taxon>
        <taxon>Chaetothyriales incertae sedis</taxon>
        <taxon>Neophaeococcomyces</taxon>
    </lineage>
</organism>
<proteinExistence type="predicted"/>
<sequence>MPIFSTNQIREDSEDLQERTTHYNVMTSILTEDGHSYGTTTLLGQASAVLGNSYKGGDAFNIQNATFLLCDTSRNSSLGENTVEKSLATSKGYAREGANIGVLSSSPADRHSLAIPNNSFSTQEITVVAALVCGILAYRNVSPAALLQAIAPIQNDPLLPLLTAALGYWLSNLLHRSPYKTSTTELNGDCIWFEDVYQRRRKVPLTYLEGEHILQGFFRTHYGNSSAVHHIEDQQYNLKIRDRHTHLTTLSALCTSRRLGHDTLVVMSVVFRAKSALCLDCTNKLKLEEDGSFNW</sequence>
<reference evidence="1" key="1">
    <citation type="submission" date="2022-10" db="EMBL/GenBank/DDBJ databases">
        <title>Culturing micro-colonial fungi from biological soil crusts in the Mojave desert and describing Neophaeococcomyces mojavensis, and introducing the new genera and species Taxawa tesnikishii.</title>
        <authorList>
            <person name="Kurbessoian T."/>
            <person name="Stajich J.E."/>
        </authorList>
    </citation>
    <scope>NUCLEOTIDE SEQUENCE</scope>
    <source>
        <strain evidence="1">JES_112</strain>
    </source>
</reference>
<evidence type="ECO:0000313" key="2">
    <source>
        <dbReference type="Proteomes" id="UP001172386"/>
    </source>
</evidence>
<gene>
    <name evidence="1" type="ORF">H2198_010678</name>
</gene>
<dbReference type="Proteomes" id="UP001172386">
    <property type="component" value="Unassembled WGS sequence"/>
</dbReference>
<comment type="caution">
    <text evidence="1">The sequence shown here is derived from an EMBL/GenBank/DDBJ whole genome shotgun (WGS) entry which is preliminary data.</text>
</comment>
<name>A0ACC2ZR50_9EURO</name>
<protein>
    <submittedName>
        <fullName evidence="1">Uncharacterized protein</fullName>
    </submittedName>
</protein>
<accession>A0ACC2ZR50</accession>
<evidence type="ECO:0000313" key="1">
    <source>
        <dbReference type="EMBL" id="KAJ9649997.1"/>
    </source>
</evidence>
<dbReference type="EMBL" id="JAPDRQ010000402">
    <property type="protein sequence ID" value="KAJ9649997.1"/>
    <property type="molecule type" value="Genomic_DNA"/>
</dbReference>